<evidence type="ECO:0000313" key="5">
    <source>
        <dbReference type="EMBL" id="RAK53418.1"/>
    </source>
</evidence>
<dbReference type="GO" id="GO:0009279">
    <property type="term" value="C:cell outer membrane"/>
    <property type="evidence" value="ECO:0007669"/>
    <property type="project" value="TreeGrafter"/>
</dbReference>
<gene>
    <name evidence="5" type="ORF">DJ017_02175</name>
</gene>
<feature type="compositionally biased region" description="Low complexity" evidence="2">
    <location>
        <begin position="173"/>
        <end position="189"/>
    </location>
</feature>
<feature type="domain" description="Organic solvent tolerance-like N-terminal" evidence="4">
    <location>
        <begin position="36"/>
        <end position="150"/>
    </location>
</feature>
<dbReference type="InterPro" id="IPR005653">
    <property type="entry name" value="OstA-like_N"/>
</dbReference>
<dbReference type="PANTHER" id="PTHR36504">
    <property type="entry name" value="LIPOPOLYSACCHARIDE EXPORT SYSTEM PROTEIN LPTA"/>
    <property type="match status" value="1"/>
</dbReference>
<dbReference type="RefSeq" id="WP_111527170.1">
    <property type="nucleotide sequence ID" value="NZ_JBHRSG010000001.1"/>
</dbReference>
<evidence type="ECO:0000313" key="6">
    <source>
        <dbReference type="Proteomes" id="UP000249254"/>
    </source>
</evidence>
<dbReference type="Gene3D" id="2.60.450.10">
    <property type="entry name" value="Lipopolysaccharide (LPS) transport protein A like domain"/>
    <property type="match status" value="1"/>
</dbReference>
<dbReference type="AlphaFoldDB" id="A0A328AKL7"/>
<proteinExistence type="predicted"/>
<name>A0A328AKL7_9CAUL</name>
<dbReference type="GO" id="GO:0030288">
    <property type="term" value="C:outer membrane-bounded periplasmic space"/>
    <property type="evidence" value="ECO:0007669"/>
    <property type="project" value="TreeGrafter"/>
</dbReference>
<dbReference type="OrthoDB" id="7171889at2"/>
<feature type="region of interest" description="Disordered" evidence="2">
    <location>
        <begin position="152"/>
        <end position="189"/>
    </location>
</feature>
<dbReference type="EMBL" id="QFYQ01000001">
    <property type="protein sequence ID" value="RAK53418.1"/>
    <property type="molecule type" value="Genomic_DNA"/>
</dbReference>
<keyword evidence="1 3" id="KW-0732">Signal</keyword>
<dbReference type="InterPro" id="IPR052037">
    <property type="entry name" value="LPS_export_LptA"/>
</dbReference>
<keyword evidence="6" id="KW-1185">Reference proteome</keyword>
<dbReference type="PANTHER" id="PTHR36504:SF1">
    <property type="entry name" value="LIPOPOLYSACCHARIDE EXPORT SYSTEM PROTEIN LPTA"/>
    <property type="match status" value="1"/>
</dbReference>
<sequence>MKSLPTIAAPIAAVVAVLLAGPAAAQLSQGKGPVDIASDQLETANNECVSTWRGNVEALQDNARLRTDLLKMYFQKGARPGSAGGGNCGDLIRMEAQGAVYYVTPQQRVHGDNALYEATTDTLTVTGDVVAAQGQNVLRGERMVINTKTGEGHMVGSAQGRNKPNRVRGVFYPQQSSKPQQPAQAGQRR</sequence>
<feature type="chain" id="PRO_5016243135" evidence="3">
    <location>
        <begin position="26"/>
        <end position="189"/>
    </location>
</feature>
<dbReference type="Proteomes" id="UP000249254">
    <property type="component" value="Unassembled WGS sequence"/>
</dbReference>
<evidence type="ECO:0000256" key="2">
    <source>
        <dbReference type="SAM" id="MobiDB-lite"/>
    </source>
</evidence>
<feature type="signal peptide" evidence="3">
    <location>
        <begin position="1"/>
        <end position="25"/>
    </location>
</feature>
<reference evidence="6" key="1">
    <citation type="submission" date="2018-05" db="EMBL/GenBank/DDBJ databases">
        <authorList>
            <person name="Li X."/>
        </authorList>
    </citation>
    <scope>NUCLEOTIDE SEQUENCE [LARGE SCALE GENOMIC DNA]</scope>
    <source>
        <strain evidence="6">LX32</strain>
    </source>
</reference>
<accession>A0A328AKL7</accession>
<dbReference type="Pfam" id="PF03968">
    <property type="entry name" value="LptD_N"/>
    <property type="match status" value="1"/>
</dbReference>
<evidence type="ECO:0000256" key="3">
    <source>
        <dbReference type="SAM" id="SignalP"/>
    </source>
</evidence>
<protein>
    <submittedName>
        <fullName evidence="5">Organic solvent tolerance protein OstA</fullName>
    </submittedName>
</protein>
<evidence type="ECO:0000256" key="1">
    <source>
        <dbReference type="ARBA" id="ARBA00022729"/>
    </source>
</evidence>
<comment type="caution">
    <text evidence="5">The sequence shown here is derived from an EMBL/GenBank/DDBJ whole genome shotgun (WGS) entry which is preliminary data.</text>
</comment>
<organism evidence="5 6">
    <name type="scientific">Phenylobacterium soli</name>
    <dbReference type="NCBI Taxonomy" id="2170551"/>
    <lineage>
        <taxon>Bacteria</taxon>
        <taxon>Pseudomonadati</taxon>
        <taxon>Pseudomonadota</taxon>
        <taxon>Alphaproteobacteria</taxon>
        <taxon>Caulobacterales</taxon>
        <taxon>Caulobacteraceae</taxon>
        <taxon>Phenylobacterium</taxon>
    </lineage>
</organism>
<evidence type="ECO:0000259" key="4">
    <source>
        <dbReference type="Pfam" id="PF03968"/>
    </source>
</evidence>
<dbReference type="GO" id="GO:0017089">
    <property type="term" value="F:glycolipid transfer activity"/>
    <property type="evidence" value="ECO:0007669"/>
    <property type="project" value="TreeGrafter"/>
</dbReference>
<dbReference type="GO" id="GO:0015920">
    <property type="term" value="P:lipopolysaccharide transport"/>
    <property type="evidence" value="ECO:0007669"/>
    <property type="project" value="TreeGrafter"/>
</dbReference>